<name>A0A1N6FKX0_9MICO</name>
<dbReference type="Proteomes" id="UP000184699">
    <property type="component" value="Unassembled WGS sequence"/>
</dbReference>
<organism evidence="1 2">
    <name type="scientific">Agromyces cerinus subsp. cerinus</name>
    <dbReference type="NCBI Taxonomy" id="232089"/>
    <lineage>
        <taxon>Bacteria</taxon>
        <taxon>Bacillati</taxon>
        <taxon>Actinomycetota</taxon>
        <taxon>Actinomycetes</taxon>
        <taxon>Micrococcales</taxon>
        <taxon>Microbacteriaceae</taxon>
        <taxon>Agromyces</taxon>
    </lineage>
</organism>
<dbReference type="AlphaFoldDB" id="A0A1N6FKX0"/>
<reference evidence="2" key="1">
    <citation type="submission" date="2016-11" db="EMBL/GenBank/DDBJ databases">
        <authorList>
            <person name="Varghese N."/>
            <person name="Submissions S."/>
        </authorList>
    </citation>
    <scope>NUCLEOTIDE SEQUENCE [LARGE SCALE GENOMIC DNA]</scope>
    <source>
        <strain evidence="2">DSM 8595</strain>
    </source>
</reference>
<evidence type="ECO:0000313" key="2">
    <source>
        <dbReference type="Proteomes" id="UP000184699"/>
    </source>
</evidence>
<keyword evidence="2" id="KW-1185">Reference proteome</keyword>
<evidence type="ECO:0000313" key="1">
    <source>
        <dbReference type="EMBL" id="SIN95919.1"/>
    </source>
</evidence>
<accession>A0A1N6FKX0</accession>
<protein>
    <recommendedName>
        <fullName evidence="3">WxL domain surface cell wall-binding</fullName>
    </recommendedName>
</protein>
<sequence>DTGADNVGLVDQELLAMADDSAEIATEGSWTATADLFLRTPATTAPGDYTARMTLSLFE</sequence>
<evidence type="ECO:0008006" key="3">
    <source>
        <dbReference type="Google" id="ProtNLM"/>
    </source>
</evidence>
<proteinExistence type="predicted"/>
<feature type="non-terminal residue" evidence="1">
    <location>
        <position position="1"/>
    </location>
</feature>
<dbReference type="EMBL" id="FSRJ01000002">
    <property type="protein sequence ID" value="SIN95919.1"/>
    <property type="molecule type" value="Genomic_DNA"/>
</dbReference>
<gene>
    <name evidence="1" type="ORF">SAMN05443544_2125</name>
</gene>